<dbReference type="EMBL" id="QUSY01000014">
    <property type="protein sequence ID" value="RHY34907.1"/>
    <property type="molecule type" value="Genomic_DNA"/>
</dbReference>
<dbReference type="Proteomes" id="UP000285060">
    <property type="component" value="Unassembled WGS sequence"/>
</dbReference>
<sequence length="206" mass="23932">MQRVWSDGIPAGDMDEATLLALQAQEVEEMRKAHQLELHLHDVERAVLDKSANNEAAERADLKARHEMEHDALHKQWLQSHYDLEGKKQFEMQHLVAKQRHANNVMREHELLDEDSLKRMQGLEVSLLEGKLARERELRRIQGQVENDMLKTKQCFEETSLESKHEKQRRALRQKQHGSVASAQRNDHAWTRIVDGDNAPAKMVSD</sequence>
<feature type="region of interest" description="Disordered" evidence="1">
    <location>
        <begin position="159"/>
        <end position="206"/>
    </location>
</feature>
<keyword evidence="3" id="KW-1185">Reference proteome</keyword>
<organism evidence="2 3">
    <name type="scientific">Aphanomyces invadans</name>
    <dbReference type="NCBI Taxonomy" id="157072"/>
    <lineage>
        <taxon>Eukaryota</taxon>
        <taxon>Sar</taxon>
        <taxon>Stramenopiles</taxon>
        <taxon>Oomycota</taxon>
        <taxon>Saprolegniomycetes</taxon>
        <taxon>Saprolegniales</taxon>
        <taxon>Verrucalvaceae</taxon>
        <taxon>Aphanomyces</taxon>
    </lineage>
</organism>
<evidence type="ECO:0000256" key="1">
    <source>
        <dbReference type="SAM" id="MobiDB-lite"/>
    </source>
</evidence>
<dbReference type="VEuPathDB" id="FungiDB:H310_13174"/>
<evidence type="ECO:0000313" key="2">
    <source>
        <dbReference type="EMBL" id="RHY34907.1"/>
    </source>
</evidence>
<protein>
    <submittedName>
        <fullName evidence="2">Uncharacterized protein</fullName>
    </submittedName>
</protein>
<proteinExistence type="predicted"/>
<name>A0A418B9J6_9STRA</name>
<accession>A0A418B9J6</accession>
<dbReference type="AlphaFoldDB" id="A0A418B9J6"/>
<reference evidence="2 3" key="1">
    <citation type="submission" date="2018-08" db="EMBL/GenBank/DDBJ databases">
        <title>Aphanomyces genome sequencing and annotation.</title>
        <authorList>
            <person name="Minardi D."/>
            <person name="Oidtmann B."/>
            <person name="Van Der Giezen M."/>
            <person name="Studholme D.J."/>
        </authorList>
    </citation>
    <scope>NUCLEOTIDE SEQUENCE [LARGE SCALE GENOMIC DNA]</scope>
    <source>
        <strain evidence="2 3">NJM0002</strain>
    </source>
</reference>
<evidence type="ECO:0000313" key="3">
    <source>
        <dbReference type="Proteomes" id="UP000285060"/>
    </source>
</evidence>
<comment type="caution">
    <text evidence="2">The sequence shown here is derived from an EMBL/GenBank/DDBJ whole genome shotgun (WGS) entry which is preliminary data.</text>
</comment>
<gene>
    <name evidence="2" type="ORF">DYB32_000584</name>
</gene>
<feature type="compositionally biased region" description="Basic residues" evidence="1">
    <location>
        <begin position="166"/>
        <end position="176"/>
    </location>
</feature>